<proteinExistence type="inferred from homology"/>
<comment type="similarity">
    <text evidence="2 8">Belongs to the periplasmic pilus chaperone family.</text>
</comment>
<dbReference type="InterPro" id="IPR008962">
    <property type="entry name" value="PapD-like_sf"/>
</dbReference>
<dbReference type="PRINTS" id="PR00969">
    <property type="entry name" value="CHAPERONPILI"/>
</dbReference>
<comment type="subcellular location">
    <subcellularLocation>
        <location evidence="1 8">Periplasm</location>
    </subcellularLocation>
</comment>
<evidence type="ECO:0000313" key="13">
    <source>
        <dbReference type="Proteomes" id="UP000275394"/>
    </source>
</evidence>
<evidence type="ECO:0000256" key="8">
    <source>
        <dbReference type="RuleBase" id="RU003918"/>
    </source>
</evidence>
<evidence type="ECO:0000259" key="10">
    <source>
        <dbReference type="Pfam" id="PF00345"/>
    </source>
</evidence>
<keyword evidence="5" id="KW-0574">Periplasm</keyword>
<evidence type="ECO:0000256" key="1">
    <source>
        <dbReference type="ARBA" id="ARBA00004418"/>
    </source>
</evidence>
<comment type="caution">
    <text evidence="12">The sequence shown here is derived from an EMBL/GenBank/DDBJ whole genome shotgun (WGS) entry which is preliminary data.</text>
</comment>
<dbReference type="AlphaFoldDB" id="A0A3N2DN19"/>
<keyword evidence="6 8" id="KW-0143">Chaperone</keyword>
<feature type="domain" description="Pili assembly chaperone C-terminal" evidence="11">
    <location>
        <begin position="172"/>
        <end position="229"/>
    </location>
</feature>
<dbReference type="PROSITE" id="PS00635">
    <property type="entry name" value="PILI_CHAPERONE"/>
    <property type="match status" value="1"/>
</dbReference>
<sequence length="241" mass="25844">MASKINSVWKNISVIIGLWLAVSSVASASPTVGATRLVFDGAKHESSITVRNGDDTAYLIQSWADAKGADGKKADAAKPPFMITPPLFRMEAKSANQLRVIRTGGDLPEDRESVFWMNIKAIPPSDPDAKNTLQFAINTRIKLFFRPAGLPDIKGAAWQNVSFERRGKQLFVTNPLPFYLTFSRLSVGVTDVVTTGVMVPPKGTASYTLPAAANGKVSWALINDYGGASPLFSAVLGDGSK</sequence>
<feature type="signal peptide" evidence="9">
    <location>
        <begin position="1"/>
        <end position="28"/>
    </location>
</feature>
<dbReference type="Pfam" id="PF02753">
    <property type="entry name" value="PapD_C"/>
    <property type="match status" value="1"/>
</dbReference>
<dbReference type="InterPro" id="IPR001829">
    <property type="entry name" value="Pili_assmbl_chaperone_bac"/>
</dbReference>
<dbReference type="PANTHER" id="PTHR30251:SF2">
    <property type="entry name" value="FIMBRIAL CHAPERONE YADV-RELATED"/>
    <property type="match status" value="1"/>
</dbReference>
<dbReference type="Gene3D" id="2.60.40.10">
    <property type="entry name" value="Immunoglobulins"/>
    <property type="match status" value="2"/>
</dbReference>
<dbReference type="InterPro" id="IPR036316">
    <property type="entry name" value="Pili_assmbl_chap_C_dom_sf"/>
</dbReference>
<dbReference type="InterPro" id="IPR016147">
    <property type="entry name" value="Pili_assmbl_chaperone_N"/>
</dbReference>
<gene>
    <name evidence="12" type="ORF">EDC56_1496</name>
</gene>
<name>A0A3N2DN19_9GAMM</name>
<feature type="domain" description="Pili assembly chaperone N-terminal" evidence="10">
    <location>
        <begin position="32"/>
        <end position="150"/>
    </location>
</feature>
<evidence type="ECO:0000256" key="9">
    <source>
        <dbReference type="SAM" id="SignalP"/>
    </source>
</evidence>
<evidence type="ECO:0000256" key="6">
    <source>
        <dbReference type="ARBA" id="ARBA00023186"/>
    </source>
</evidence>
<keyword evidence="4 9" id="KW-0732">Signal</keyword>
<dbReference type="InterPro" id="IPR013783">
    <property type="entry name" value="Ig-like_fold"/>
</dbReference>
<accession>A0A3N2DN19</accession>
<keyword evidence="13" id="KW-1185">Reference proteome</keyword>
<dbReference type="Proteomes" id="UP000275394">
    <property type="component" value="Unassembled WGS sequence"/>
</dbReference>
<dbReference type="InterPro" id="IPR050643">
    <property type="entry name" value="Periplasmic_pilus_chap"/>
</dbReference>
<keyword evidence="3" id="KW-1029">Fimbrium biogenesis</keyword>
<evidence type="ECO:0000256" key="4">
    <source>
        <dbReference type="ARBA" id="ARBA00022729"/>
    </source>
</evidence>
<dbReference type="GO" id="GO:0030288">
    <property type="term" value="C:outer membrane-bounded periplasmic space"/>
    <property type="evidence" value="ECO:0007669"/>
    <property type="project" value="InterPro"/>
</dbReference>
<keyword evidence="7" id="KW-0393">Immunoglobulin domain</keyword>
<dbReference type="PANTHER" id="PTHR30251">
    <property type="entry name" value="PILUS ASSEMBLY CHAPERONE"/>
    <property type="match status" value="1"/>
</dbReference>
<evidence type="ECO:0000256" key="7">
    <source>
        <dbReference type="ARBA" id="ARBA00023319"/>
    </source>
</evidence>
<organism evidence="12 13">
    <name type="scientific">Sinobacterium caligoides</name>
    <dbReference type="NCBI Taxonomy" id="933926"/>
    <lineage>
        <taxon>Bacteria</taxon>
        <taxon>Pseudomonadati</taxon>
        <taxon>Pseudomonadota</taxon>
        <taxon>Gammaproteobacteria</taxon>
        <taxon>Cellvibrionales</taxon>
        <taxon>Spongiibacteraceae</taxon>
        <taxon>Sinobacterium</taxon>
    </lineage>
</organism>
<evidence type="ECO:0000256" key="5">
    <source>
        <dbReference type="ARBA" id="ARBA00022764"/>
    </source>
</evidence>
<dbReference type="GO" id="GO:0071555">
    <property type="term" value="P:cell wall organization"/>
    <property type="evidence" value="ECO:0007669"/>
    <property type="project" value="InterPro"/>
</dbReference>
<evidence type="ECO:0000259" key="11">
    <source>
        <dbReference type="Pfam" id="PF02753"/>
    </source>
</evidence>
<dbReference type="SUPFAM" id="SSF49584">
    <property type="entry name" value="Periplasmic chaperone C-domain"/>
    <property type="match status" value="1"/>
</dbReference>
<dbReference type="Pfam" id="PF00345">
    <property type="entry name" value="PapD_N"/>
    <property type="match status" value="1"/>
</dbReference>
<feature type="chain" id="PRO_5017931882" evidence="9">
    <location>
        <begin position="29"/>
        <end position="241"/>
    </location>
</feature>
<evidence type="ECO:0000313" key="12">
    <source>
        <dbReference type="EMBL" id="ROS01072.1"/>
    </source>
</evidence>
<evidence type="ECO:0000256" key="3">
    <source>
        <dbReference type="ARBA" id="ARBA00022558"/>
    </source>
</evidence>
<dbReference type="FunFam" id="2.60.40.10:FF:000458">
    <property type="entry name" value="Molecular chaperone FimC"/>
    <property type="match status" value="1"/>
</dbReference>
<dbReference type="InterPro" id="IPR016148">
    <property type="entry name" value="Pili_assmbl_chaperone_C"/>
</dbReference>
<protein>
    <submittedName>
        <fullName evidence="12">P pilus assembly chaperone PapD</fullName>
    </submittedName>
</protein>
<dbReference type="RefSeq" id="WP_211333603.1">
    <property type="nucleotide sequence ID" value="NZ_RKHR01000004.1"/>
</dbReference>
<dbReference type="SUPFAM" id="SSF49354">
    <property type="entry name" value="PapD-like"/>
    <property type="match status" value="1"/>
</dbReference>
<evidence type="ECO:0000256" key="2">
    <source>
        <dbReference type="ARBA" id="ARBA00007399"/>
    </source>
</evidence>
<dbReference type="EMBL" id="RKHR01000004">
    <property type="protein sequence ID" value="ROS01072.1"/>
    <property type="molecule type" value="Genomic_DNA"/>
</dbReference>
<dbReference type="InterPro" id="IPR018046">
    <property type="entry name" value="Pili_assmbl_chaperone_CS"/>
</dbReference>
<reference evidence="12 13" key="1">
    <citation type="submission" date="2018-11" db="EMBL/GenBank/DDBJ databases">
        <title>Genomic Encyclopedia of Type Strains, Phase IV (KMG-IV): sequencing the most valuable type-strain genomes for metagenomic binning, comparative biology and taxonomic classification.</title>
        <authorList>
            <person name="Goeker M."/>
        </authorList>
    </citation>
    <scope>NUCLEOTIDE SEQUENCE [LARGE SCALE GENOMIC DNA]</scope>
    <source>
        <strain evidence="12 13">DSM 100316</strain>
    </source>
</reference>